<gene>
    <name evidence="9" type="ORF">NX801_03655</name>
</gene>
<keyword evidence="10" id="KW-1185">Reference proteome</keyword>
<dbReference type="PANTHER" id="PTHR43750">
    <property type="entry name" value="UDP-GLUCOSE 6-DEHYDROGENASE TUAD"/>
    <property type="match status" value="1"/>
</dbReference>
<dbReference type="InterPro" id="IPR001732">
    <property type="entry name" value="UDP-Glc/GDP-Man_DH_N"/>
</dbReference>
<name>A0ABT2CBJ1_9ACTN</name>
<evidence type="ECO:0000313" key="10">
    <source>
        <dbReference type="Proteomes" id="UP001431313"/>
    </source>
</evidence>
<dbReference type="PIRSF" id="PIRSF000124">
    <property type="entry name" value="UDPglc_GDPman_dh"/>
    <property type="match status" value="1"/>
</dbReference>
<evidence type="ECO:0000256" key="2">
    <source>
        <dbReference type="ARBA" id="ARBA00006601"/>
    </source>
</evidence>
<evidence type="ECO:0000256" key="3">
    <source>
        <dbReference type="ARBA" id="ARBA00012954"/>
    </source>
</evidence>
<dbReference type="EC" id="1.1.1.22" evidence="3 7"/>
<dbReference type="RefSeq" id="WP_258785406.1">
    <property type="nucleotide sequence ID" value="NZ_JANUGQ010000002.1"/>
</dbReference>
<organism evidence="9 10">
    <name type="scientific">Streptomyces pyxinae</name>
    <dbReference type="NCBI Taxonomy" id="2970734"/>
    <lineage>
        <taxon>Bacteria</taxon>
        <taxon>Bacillati</taxon>
        <taxon>Actinomycetota</taxon>
        <taxon>Actinomycetes</taxon>
        <taxon>Kitasatosporales</taxon>
        <taxon>Streptomycetaceae</taxon>
        <taxon>Streptomyces</taxon>
    </lineage>
</organism>
<dbReference type="PIRSF" id="PIRSF500134">
    <property type="entry name" value="UDPglc_DH_bac"/>
    <property type="match status" value="1"/>
</dbReference>
<comment type="similarity">
    <text evidence="2 7">Belongs to the UDP-glucose/GDP-mannose dehydrogenase family.</text>
</comment>
<proteinExistence type="inferred from homology"/>
<dbReference type="InterPro" id="IPR014026">
    <property type="entry name" value="UDP-Glc/GDP-Man_DH_dimer"/>
</dbReference>
<dbReference type="PANTHER" id="PTHR43750:SF3">
    <property type="entry name" value="UDP-GLUCOSE 6-DEHYDROGENASE TUAD"/>
    <property type="match status" value="1"/>
</dbReference>
<dbReference type="SMART" id="SM00984">
    <property type="entry name" value="UDPG_MGDP_dh_C"/>
    <property type="match status" value="1"/>
</dbReference>
<dbReference type="Gene3D" id="3.40.50.720">
    <property type="entry name" value="NAD(P)-binding Rossmann-like Domain"/>
    <property type="match status" value="2"/>
</dbReference>
<dbReference type="InterPro" id="IPR008927">
    <property type="entry name" value="6-PGluconate_DH-like_C_sf"/>
</dbReference>
<feature type="domain" description="UDP-glucose/GDP-mannose dehydrogenase C-terminal" evidence="8">
    <location>
        <begin position="326"/>
        <end position="427"/>
    </location>
</feature>
<evidence type="ECO:0000259" key="8">
    <source>
        <dbReference type="SMART" id="SM00984"/>
    </source>
</evidence>
<evidence type="ECO:0000313" key="9">
    <source>
        <dbReference type="EMBL" id="MCS0634767.1"/>
    </source>
</evidence>
<dbReference type="Pfam" id="PF03720">
    <property type="entry name" value="UDPG_MGDP_dh_C"/>
    <property type="match status" value="1"/>
</dbReference>
<accession>A0ABT2CBJ1</accession>
<protein>
    <recommendedName>
        <fullName evidence="3 7">UDP-glucose 6-dehydrogenase</fullName>
        <ecNumber evidence="3 7">1.1.1.22</ecNumber>
    </recommendedName>
</protein>
<evidence type="ECO:0000256" key="7">
    <source>
        <dbReference type="PIRNR" id="PIRNR000124"/>
    </source>
</evidence>
<dbReference type="Pfam" id="PF03721">
    <property type="entry name" value="UDPG_MGDP_dh_N"/>
    <property type="match status" value="1"/>
</dbReference>
<dbReference type="InterPro" id="IPR036291">
    <property type="entry name" value="NAD(P)-bd_dom_sf"/>
</dbReference>
<comment type="catalytic activity">
    <reaction evidence="6 7">
        <text>UDP-alpha-D-glucose + 2 NAD(+) + H2O = UDP-alpha-D-glucuronate + 2 NADH + 3 H(+)</text>
        <dbReference type="Rhea" id="RHEA:23596"/>
        <dbReference type="ChEBI" id="CHEBI:15377"/>
        <dbReference type="ChEBI" id="CHEBI:15378"/>
        <dbReference type="ChEBI" id="CHEBI:57540"/>
        <dbReference type="ChEBI" id="CHEBI:57945"/>
        <dbReference type="ChEBI" id="CHEBI:58052"/>
        <dbReference type="ChEBI" id="CHEBI:58885"/>
        <dbReference type="EC" id="1.1.1.22"/>
    </reaction>
</comment>
<keyword evidence="5 7" id="KW-0520">NAD</keyword>
<dbReference type="InterPro" id="IPR028357">
    <property type="entry name" value="UDPglc_DH_bac"/>
</dbReference>
<dbReference type="SUPFAM" id="SSF51735">
    <property type="entry name" value="NAD(P)-binding Rossmann-fold domains"/>
    <property type="match status" value="1"/>
</dbReference>
<sequence>MLHVSDHHGSQDRHDARVVVIGTGYVGLTTGACLASLGHRVVCADADSGKVERLSRGQVDILEPGLPELVADGLATGRLVFTGDTVSAVREAEVVFLCLPTPMGLGGAADLAAVEAVAGQVRHELPDGCVVANKSTVPVGTSGRVAALLGRPDVAVVSNPEFLREGRAVHDFLHPDRIVVGGAPEAVERVAALYGTLGAPLVRTDAASAELAKYAANFFLAMKLSFANNLATLCESFGADIADVTAAIGQDPRIGSAFLQPGPGWGGSCLPKDTHALLSVCEAAGIDFPLLRATIDTNVAHQERLVERVVADLVPAGGSPAGARLALFGLTFKAGTSDLRDSPALAVARALRDLGIELVAYDPALSATRPDLTDLLTLADDPLSAADGAAACLILTEWPEFRDLDWEAVAARMDGRTVHDFRNLLDPDRLERAGLVRQSIGRPYALTG</sequence>
<evidence type="ECO:0000256" key="6">
    <source>
        <dbReference type="ARBA" id="ARBA00047473"/>
    </source>
</evidence>
<evidence type="ECO:0000256" key="1">
    <source>
        <dbReference type="ARBA" id="ARBA00004701"/>
    </source>
</evidence>
<dbReference type="EMBL" id="JANUGQ010000002">
    <property type="protein sequence ID" value="MCS0634767.1"/>
    <property type="molecule type" value="Genomic_DNA"/>
</dbReference>
<evidence type="ECO:0000256" key="4">
    <source>
        <dbReference type="ARBA" id="ARBA00023002"/>
    </source>
</evidence>
<dbReference type="SUPFAM" id="SSF48179">
    <property type="entry name" value="6-phosphogluconate dehydrogenase C-terminal domain-like"/>
    <property type="match status" value="1"/>
</dbReference>
<dbReference type="InterPro" id="IPR017476">
    <property type="entry name" value="UDP-Glc/GDP-Man"/>
</dbReference>
<keyword evidence="4 7" id="KW-0560">Oxidoreductase</keyword>
<comment type="caution">
    <text evidence="9">The sequence shown here is derived from an EMBL/GenBank/DDBJ whole genome shotgun (WGS) entry which is preliminary data.</text>
</comment>
<dbReference type="InterPro" id="IPR036220">
    <property type="entry name" value="UDP-Glc/GDP-Man_DH_C_sf"/>
</dbReference>
<dbReference type="NCBIfam" id="TIGR03026">
    <property type="entry name" value="NDP-sugDHase"/>
    <property type="match status" value="1"/>
</dbReference>
<dbReference type="InterPro" id="IPR014027">
    <property type="entry name" value="UDP-Glc/GDP-Man_DH_C"/>
</dbReference>
<evidence type="ECO:0000256" key="5">
    <source>
        <dbReference type="ARBA" id="ARBA00023027"/>
    </source>
</evidence>
<reference evidence="9" key="1">
    <citation type="submission" date="2022-08" db="EMBL/GenBank/DDBJ databases">
        <authorList>
            <person name="Somphong A."/>
            <person name="Phongsopitanun W."/>
        </authorList>
    </citation>
    <scope>NUCLEOTIDE SEQUENCE</scope>
    <source>
        <strain evidence="9">LP05-1</strain>
    </source>
</reference>
<dbReference type="Gene3D" id="1.20.5.100">
    <property type="entry name" value="Cytochrome c1, transmembrane anchor, C-terminal"/>
    <property type="match status" value="1"/>
</dbReference>
<dbReference type="SUPFAM" id="SSF52413">
    <property type="entry name" value="UDP-glucose/GDP-mannose dehydrogenase C-terminal domain"/>
    <property type="match status" value="1"/>
</dbReference>
<comment type="pathway">
    <text evidence="1">Nucleotide-sugar biosynthesis; UDP-alpha-D-glucuronate biosynthesis; UDP-alpha-D-glucuronate from UDP-alpha-D-glucose: step 1/1.</text>
</comment>
<dbReference type="Proteomes" id="UP001431313">
    <property type="component" value="Unassembled WGS sequence"/>
</dbReference>
<dbReference type="Pfam" id="PF00984">
    <property type="entry name" value="UDPG_MGDP_dh"/>
    <property type="match status" value="1"/>
</dbReference>